<gene>
    <name evidence="2" type="ORF">CDEST_13415</name>
</gene>
<dbReference type="Proteomes" id="UP001322277">
    <property type="component" value="Chromosome 9"/>
</dbReference>
<reference evidence="3" key="1">
    <citation type="journal article" date="2023" name="bioRxiv">
        <title>Complete genome of the Medicago anthracnose fungus, Colletotrichum destructivum, reveals a mini-chromosome-like region within a core chromosome.</title>
        <authorList>
            <person name="Lapalu N."/>
            <person name="Simon A."/>
            <person name="Lu A."/>
            <person name="Plaumann P.-L."/>
            <person name="Amselem J."/>
            <person name="Pigne S."/>
            <person name="Auger A."/>
            <person name="Koch C."/>
            <person name="Dallery J.-F."/>
            <person name="O'Connell R.J."/>
        </authorList>
    </citation>
    <scope>NUCLEOTIDE SEQUENCE [LARGE SCALE GENOMIC DNA]</scope>
    <source>
        <strain evidence="3">CBS 520.97</strain>
    </source>
</reference>
<name>A0AAX4IZ69_9PEZI</name>
<keyword evidence="1" id="KW-1133">Transmembrane helix</keyword>
<proteinExistence type="predicted"/>
<feature type="transmembrane region" description="Helical" evidence="1">
    <location>
        <begin position="12"/>
        <end position="30"/>
    </location>
</feature>
<evidence type="ECO:0000256" key="1">
    <source>
        <dbReference type="SAM" id="Phobius"/>
    </source>
</evidence>
<keyword evidence="1" id="KW-0472">Membrane</keyword>
<dbReference type="AlphaFoldDB" id="A0AAX4IZ69"/>
<keyword evidence="1" id="KW-0812">Transmembrane</keyword>
<keyword evidence="3" id="KW-1185">Reference proteome</keyword>
<sequence>MHLSSRRAANEKLDFASIEMVILAFWVVWLSKLRLNEWKRAADNGCTLLGVERPSFEIVHRLKNGRTYESPSSRLPKGTKHVIDWVHPDVDLASPCKM</sequence>
<protein>
    <submittedName>
        <fullName evidence="2">Uncharacterized protein</fullName>
    </submittedName>
</protein>
<evidence type="ECO:0000313" key="3">
    <source>
        <dbReference type="Proteomes" id="UP001322277"/>
    </source>
</evidence>
<dbReference type="RefSeq" id="XP_062785622.1">
    <property type="nucleotide sequence ID" value="XM_062929571.1"/>
</dbReference>
<accession>A0AAX4IZ69</accession>
<evidence type="ECO:0000313" key="2">
    <source>
        <dbReference type="EMBL" id="WQF88401.1"/>
    </source>
</evidence>
<dbReference type="KEGG" id="cdet:87949915"/>
<organism evidence="2 3">
    <name type="scientific">Colletotrichum destructivum</name>
    <dbReference type="NCBI Taxonomy" id="34406"/>
    <lineage>
        <taxon>Eukaryota</taxon>
        <taxon>Fungi</taxon>
        <taxon>Dikarya</taxon>
        <taxon>Ascomycota</taxon>
        <taxon>Pezizomycotina</taxon>
        <taxon>Sordariomycetes</taxon>
        <taxon>Hypocreomycetidae</taxon>
        <taxon>Glomerellales</taxon>
        <taxon>Glomerellaceae</taxon>
        <taxon>Colletotrichum</taxon>
        <taxon>Colletotrichum destructivum species complex</taxon>
    </lineage>
</organism>
<dbReference type="EMBL" id="CP137313">
    <property type="protein sequence ID" value="WQF88401.1"/>
    <property type="molecule type" value="Genomic_DNA"/>
</dbReference>
<dbReference type="GeneID" id="87949915"/>